<dbReference type="PROSITE" id="PS00498">
    <property type="entry name" value="TYROSINASE_2"/>
    <property type="match status" value="1"/>
</dbReference>
<reference evidence="10" key="1">
    <citation type="submission" date="2021-06" db="EMBL/GenBank/DDBJ databases">
        <authorList>
            <person name="Kallberg Y."/>
            <person name="Tangrot J."/>
            <person name="Rosling A."/>
        </authorList>
    </citation>
    <scope>NUCLEOTIDE SEQUENCE</scope>
    <source>
        <strain evidence="10">MA453B</strain>
    </source>
</reference>
<proteinExistence type="inferred from homology"/>
<dbReference type="PROSITE" id="PS00497">
    <property type="entry name" value="TYROSINASE_1"/>
    <property type="match status" value="1"/>
</dbReference>
<protein>
    <recommendedName>
        <fullName evidence="2">tyrosinase</fullName>
        <ecNumber evidence="2">1.14.18.1</ecNumber>
    </recommendedName>
</protein>
<evidence type="ECO:0000256" key="6">
    <source>
        <dbReference type="ARBA" id="ARBA00048233"/>
    </source>
</evidence>
<evidence type="ECO:0000256" key="3">
    <source>
        <dbReference type="ARBA" id="ARBA00022723"/>
    </source>
</evidence>
<evidence type="ECO:0000256" key="4">
    <source>
        <dbReference type="ARBA" id="ARBA00023008"/>
    </source>
</evidence>
<evidence type="ECO:0000313" key="10">
    <source>
        <dbReference type="EMBL" id="CAG8612025.1"/>
    </source>
</evidence>
<dbReference type="AlphaFoldDB" id="A0A9N9CQ97"/>
<keyword evidence="11" id="KW-1185">Reference proteome</keyword>
<comment type="caution">
    <text evidence="10">The sequence shown here is derived from an EMBL/GenBank/DDBJ whole genome shotgun (WGS) entry which is preliminary data.</text>
</comment>
<evidence type="ECO:0000256" key="1">
    <source>
        <dbReference type="ARBA" id="ARBA00009928"/>
    </source>
</evidence>
<keyword evidence="4" id="KW-0186">Copper</keyword>
<dbReference type="GO" id="GO:0042438">
    <property type="term" value="P:melanin biosynthetic process"/>
    <property type="evidence" value="ECO:0007669"/>
    <property type="project" value="UniProtKB-KW"/>
</dbReference>
<evidence type="ECO:0000259" key="9">
    <source>
        <dbReference type="PROSITE" id="PS00498"/>
    </source>
</evidence>
<accession>A0A9N9CQ97</accession>
<dbReference type="InterPro" id="IPR008922">
    <property type="entry name" value="Di-copper_centre_dom_sf"/>
</dbReference>
<dbReference type="EC" id="1.14.18.1" evidence="2"/>
<sequence length="606" mass="69150">MGLSHSSIYHSSYVRTIAESGPIIIEPYSQVYPRLDVLDMYGNDTYRPQFDLLVQSYQALFDRPYEDMRSFYQIAGIHGLPYSAYDGVTGGAHQYHNDTDWAIGRWGGYCHHGDVLFPPWHRPYMLLIESQLINEAKKIALQYPDNEREKYVEAANQLRHPYWDWADLKAIKGVPDFFISLEIELNTPTGKKNVTNPLKRYYLPVNLSYPLANGQNPTDKPNYTLPSMDFNPFTPAGYPTVRHPNSKYENQDDIMNANFSVYVPTVFRPGLYQMFHIKNYLHFSNHAVRGSNNTEMEDTNPGHPNPDVFVGYAHFASIETTHDGFHLVSGGLGGHLSYPDITGFDPLFFFHHVNVDRLIALWQGVFPDSWVPEAIADNGTYTDELHIKINENTDLTPFRKSSTEFWNSKDVRDIEKLGYSYLQLTKFKGQDPKNLQAYLLELYKPDPHYYLRFYVKLTINAGKLVGPYSIRVFLDLPSANAQTPVTSPHFAGFVAMWRSNTNSQINGTTYVTGTVDITATMKRLGIRMEEHNYVHDVNTTTGEVAPTSLFDVNDDINIVPVRLNGSEVSLKDAGVTKCEVFTFEHDKINPNFLVENTGQFYGTIKF</sequence>
<evidence type="ECO:0000259" key="8">
    <source>
        <dbReference type="PROSITE" id="PS00497"/>
    </source>
</evidence>
<evidence type="ECO:0000313" key="11">
    <source>
        <dbReference type="Proteomes" id="UP000789405"/>
    </source>
</evidence>
<dbReference type="Proteomes" id="UP000789405">
    <property type="component" value="Unassembled WGS sequence"/>
</dbReference>
<evidence type="ECO:0000256" key="7">
    <source>
        <dbReference type="ARBA" id="ARBA00048881"/>
    </source>
</evidence>
<organism evidence="10 11">
    <name type="scientific">Dentiscutata erythropus</name>
    <dbReference type="NCBI Taxonomy" id="1348616"/>
    <lineage>
        <taxon>Eukaryota</taxon>
        <taxon>Fungi</taxon>
        <taxon>Fungi incertae sedis</taxon>
        <taxon>Mucoromycota</taxon>
        <taxon>Glomeromycotina</taxon>
        <taxon>Glomeromycetes</taxon>
        <taxon>Diversisporales</taxon>
        <taxon>Gigasporaceae</taxon>
        <taxon>Dentiscutata</taxon>
    </lineage>
</organism>
<dbReference type="OrthoDB" id="2329482at2759"/>
<dbReference type="InterPro" id="IPR002227">
    <property type="entry name" value="Tyrosinase_Cu-bd"/>
</dbReference>
<gene>
    <name evidence="10" type="ORF">DERYTH_LOCUS8188</name>
</gene>
<dbReference type="Pfam" id="PF00264">
    <property type="entry name" value="Tyrosinase"/>
    <property type="match status" value="1"/>
</dbReference>
<keyword evidence="5" id="KW-0470">Melanin biosynthesis</keyword>
<dbReference type="EMBL" id="CAJVPY010004172">
    <property type="protein sequence ID" value="CAG8612025.1"/>
    <property type="molecule type" value="Genomic_DNA"/>
</dbReference>
<evidence type="ECO:0000256" key="2">
    <source>
        <dbReference type="ARBA" id="ARBA00011906"/>
    </source>
</evidence>
<feature type="domain" description="Tyrosinase copper-binding" evidence="8">
    <location>
        <begin position="111"/>
        <end position="129"/>
    </location>
</feature>
<dbReference type="PANTHER" id="PTHR11474">
    <property type="entry name" value="TYROSINASE FAMILY MEMBER"/>
    <property type="match status" value="1"/>
</dbReference>
<dbReference type="InterPro" id="IPR050316">
    <property type="entry name" value="Tyrosinase/Hemocyanin"/>
</dbReference>
<dbReference type="Gene3D" id="1.10.1280.10">
    <property type="entry name" value="Di-copper center containing domain from catechol oxidase"/>
    <property type="match status" value="1"/>
</dbReference>
<dbReference type="PANTHER" id="PTHR11474:SF76">
    <property type="entry name" value="SHKT DOMAIN-CONTAINING PROTEIN"/>
    <property type="match status" value="1"/>
</dbReference>
<comment type="similarity">
    <text evidence="1">Belongs to the tyrosinase family.</text>
</comment>
<feature type="domain" description="Tyrosinase copper-binding" evidence="9">
    <location>
        <begin position="345"/>
        <end position="356"/>
    </location>
</feature>
<dbReference type="GO" id="GO:0046872">
    <property type="term" value="F:metal ion binding"/>
    <property type="evidence" value="ECO:0007669"/>
    <property type="project" value="UniProtKB-KW"/>
</dbReference>
<keyword evidence="3" id="KW-0479">Metal-binding</keyword>
<comment type="catalytic activity">
    <reaction evidence="7">
        <text>L-tyrosine + O2 = L-dopaquinone + H2O</text>
        <dbReference type="Rhea" id="RHEA:18117"/>
        <dbReference type="ChEBI" id="CHEBI:15377"/>
        <dbReference type="ChEBI" id="CHEBI:15379"/>
        <dbReference type="ChEBI" id="CHEBI:57924"/>
        <dbReference type="ChEBI" id="CHEBI:58315"/>
        <dbReference type="EC" id="1.14.18.1"/>
    </reaction>
</comment>
<dbReference type="PRINTS" id="PR00092">
    <property type="entry name" value="TYROSINASE"/>
</dbReference>
<name>A0A9N9CQ97_9GLOM</name>
<dbReference type="GO" id="GO:0004503">
    <property type="term" value="F:tyrosinase activity"/>
    <property type="evidence" value="ECO:0007669"/>
    <property type="project" value="UniProtKB-EC"/>
</dbReference>
<dbReference type="SUPFAM" id="SSF48056">
    <property type="entry name" value="Di-copper centre-containing domain"/>
    <property type="match status" value="1"/>
</dbReference>
<evidence type="ECO:0000256" key="5">
    <source>
        <dbReference type="ARBA" id="ARBA00023101"/>
    </source>
</evidence>
<comment type="catalytic activity">
    <reaction evidence="6">
        <text>2 L-dopa + O2 = 2 L-dopaquinone + 2 H2O</text>
        <dbReference type="Rhea" id="RHEA:34287"/>
        <dbReference type="ChEBI" id="CHEBI:15377"/>
        <dbReference type="ChEBI" id="CHEBI:15379"/>
        <dbReference type="ChEBI" id="CHEBI:57504"/>
        <dbReference type="ChEBI" id="CHEBI:57924"/>
        <dbReference type="EC" id="1.14.18.1"/>
    </reaction>
</comment>